<dbReference type="PANTHER" id="PTHR33495">
    <property type="entry name" value="ANTI-SIGMA FACTOR ANTAGONIST TM_1081-RELATED-RELATED"/>
    <property type="match status" value="1"/>
</dbReference>
<comment type="caution">
    <text evidence="2">The sequence shown here is derived from an EMBL/GenBank/DDBJ whole genome shotgun (WGS) entry which is preliminary data.</text>
</comment>
<dbReference type="Gene3D" id="3.30.750.24">
    <property type="entry name" value="STAS domain"/>
    <property type="match status" value="1"/>
</dbReference>
<dbReference type="Proteomes" id="UP000321039">
    <property type="component" value="Unassembled WGS sequence"/>
</dbReference>
<evidence type="ECO:0000313" key="2">
    <source>
        <dbReference type="EMBL" id="TXS93827.1"/>
    </source>
</evidence>
<evidence type="ECO:0000313" key="3">
    <source>
        <dbReference type="Proteomes" id="UP000321039"/>
    </source>
</evidence>
<organism evidence="2 3">
    <name type="scientific">Parahaliea maris</name>
    <dbReference type="NCBI Taxonomy" id="2716870"/>
    <lineage>
        <taxon>Bacteria</taxon>
        <taxon>Pseudomonadati</taxon>
        <taxon>Pseudomonadota</taxon>
        <taxon>Gammaproteobacteria</taxon>
        <taxon>Cellvibrionales</taxon>
        <taxon>Halieaceae</taxon>
        <taxon>Parahaliea</taxon>
    </lineage>
</organism>
<dbReference type="Pfam" id="PF01740">
    <property type="entry name" value="STAS"/>
    <property type="match status" value="1"/>
</dbReference>
<name>A0A5C9A2I7_9GAMM</name>
<accession>A0A5C9A2I7</accession>
<keyword evidence="3" id="KW-1185">Reference proteome</keyword>
<dbReference type="AlphaFoldDB" id="A0A5C9A2I7"/>
<dbReference type="SUPFAM" id="SSF52091">
    <property type="entry name" value="SpoIIaa-like"/>
    <property type="match status" value="1"/>
</dbReference>
<proteinExistence type="predicted"/>
<dbReference type="PANTHER" id="PTHR33495:SF2">
    <property type="entry name" value="ANTI-SIGMA FACTOR ANTAGONIST TM_1081-RELATED"/>
    <property type="match status" value="1"/>
</dbReference>
<feature type="domain" description="STAS" evidence="1">
    <location>
        <begin position="5"/>
        <end position="117"/>
    </location>
</feature>
<gene>
    <name evidence="2" type="ORF">FV139_09330</name>
</gene>
<sequence length="124" mass="13715">MKLDTKLETDGDRSVARLYLIGALNSDTAPEFETILEGVLAKGLKVNVLDMRDLDYISSAGLRVIFKAAKQATAAHQRLAASHRKPHIEKVFEILKALPDMAVFANDQELDDYLDAMQARSLEG</sequence>
<dbReference type="InterPro" id="IPR002645">
    <property type="entry name" value="STAS_dom"/>
</dbReference>
<protein>
    <submittedName>
        <fullName evidence="2">STAS domain-containing protein</fullName>
    </submittedName>
</protein>
<dbReference type="PROSITE" id="PS50801">
    <property type="entry name" value="STAS"/>
    <property type="match status" value="1"/>
</dbReference>
<dbReference type="GO" id="GO:0043856">
    <property type="term" value="F:anti-sigma factor antagonist activity"/>
    <property type="evidence" value="ECO:0007669"/>
    <property type="project" value="TreeGrafter"/>
</dbReference>
<dbReference type="RefSeq" id="WP_148068169.1">
    <property type="nucleotide sequence ID" value="NZ_VRZA01000003.1"/>
</dbReference>
<dbReference type="CDD" id="cd07043">
    <property type="entry name" value="STAS_anti-anti-sigma_factors"/>
    <property type="match status" value="1"/>
</dbReference>
<reference evidence="2 3" key="1">
    <citation type="submission" date="2019-08" db="EMBL/GenBank/DDBJ databases">
        <title>Parahaliea maris sp. nov., isolated from the surface seawater.</title>
        <authorList>
            <person name="Liu Y."/>
        </authorList>
    </citation>
    <scope>NUCLEOTIDE SEQUENCE [LARGE SCALE GENOMIC DNA]</scope>
    <source>
        <strain evidence="2 3">HSLHS9</strain>
    </source>
</reference>
<dbReference type="EMBL" id="VRZA01000003">
    <property type="protein sequence ID" value="TXS93827.1"/>
    <property type="molecule type" value="Genomic_DNA"/>
</dbReference>
<dbReference type="InterPro" id="IPR036513">
    <property type="entry name" value="STAS_dom_sf"/>
</dbReference>
<evidence type="ECO:0000259" key="1">
    <source>
        <dbReference type="PROSITE" id="PS50801"/>
    </source>
</evidence>